<dbReference type="Proteomes" id="UP000759298">
    <property type="component" value="Unassembled WGS sequence"/>
</dbReference>
<evidence type="ECO:0000313" key="3">
    <source>
        <dbReference type="Proteomes" id="UP000759298"/>
    </source>
</evidence>
<organism evidence="2 3">
    <name type="scientific">Alteriqipengyuania abyssalis</name>
    <dbReference type="NCBI Taxonomy" id="2860200"/>
    <lineage>
        <taxon>Bacteria</taxon>
        <taxon>Pseudomonadati</taxon>
        <taxon>Pseudomonadota</taxon>
        <taxon>Alphaproteobacteria</taxon>
        <taxon>Sphingomonadales</taxon>
        <taxon>Erythrobacteraceae</taxon>
        <taxon>Alteriqipengyuania</taxon>
    </lineage>
</organism>
<dbReference type="EMBL" id="JAHWXP010000002">
    <property type="protein sequence ID" value="MBY8336728.1"/>
    <property type="molecule type" value="Genomic_DNA"/>
</dbReference>
<dbReference type="InterPro" id="IPR030972">
    <property type="entry name" value="UrcA_uranyl"/>
</dbReference>
<name>A0ABS7PE36_9SPHN</name>
<sequence>MKTSLVLIAATALALPVVPAMAQNASVSVPYADLDLSSPEGRATLDKRIDAAARKVCAVGELRTGTRLNPSAARKCVASVDRQVRAQIAAMETDDNLGG</sequence>
<keyword evidence="3" id="KW-1185">Reference proteome</keyword>
<keyword evidence="1" id="KW-0732">Signal</keyword>
<evidence type="ECO:0000313" key="2">
    <source>
        <dbReference type="EMBL" id="MBY8336728.1"/>
    </source>
</evidence>
<protein>
    <submittedName>
        <fullName evidence="2">UrcA family protein</fullName>
    </submittedName>
</protein>
<reference evidence="2 3" key="1">
    <citation type="submission" date="2021-07" db="EMBL/GenBank/DDBJ databases">
        <title>Alteriqipengyuania abyssalis NZ-12B nov, sp.nov isolated from deep sea sponge in pacific ocean.</title>
        <authorList>
            <person name="Tareen S."/>
            <person name="Wink J."/>
        </authorList>
    </citation>
    <scope>NUCLEOTIDE SEQUENCE [LARGE SCALE GENOMIC DNA]</scope>
    <source>
        <strain evidence="2 3">NZ-12B</strain>
    </source>
</reference>
<evidence type="ECO:0000256" key="1">
    <source>
        <dbReference type="SAM" id="SignalP"/>
    </source>
</evidence>
<comment type="caution">
    <text evidence="2">The sequence shown here is derived from an EMBL/GenBank/DDBJ whole genome shotgun (WGS) entry which is preliminary data.</text>
</comment>
<gene>
    <name evidence="2" type="ORF">KYN89_06670</name>
</gene>
<proteinExistence type="predicted"/>
<dbReference type="NCBIfam" id="TIGR04433">
    <property type="entry name" value="UrcA_uranyl"/>
    <property type="match status" value="1"/>
</dbReference>
<dbReference type="RefSeq" id="WP_222824369.1">
    <property type="nucleotide sequence ID" value="NZ_JAHWXP010000002.1"/>
</dbReference>
<accession>A0ABS7PE36</accession>
<feature type="chain" id="PRO_5047173718" evidence="1">
    <location>
        <begin position="23"/>
        <end position="99"/>
    </location>
</feature>
<feature type="signal peptide" evidence="1">
    <location>
        <begin position="1"/>
        <end position="22"/>
    </location>
</feature>